<dbReference type="InterPro" id="IPR004358">
    <property type="entry name" value="Sig_transdc_His_kin-like_C"/>
</dbReference>
<dbReference type="SUPFAM" id="SSF47384">
    <property type="entry name" value="Homodimeric domain of signal transducing histidine kinase"/>
    <property type="match status" value="1"/>
</dbReference>
<comment type="subcellular location">
    <subcellularLocation>
        <location evidence="2">Cell membrane</location>
        <topology evidence="2">Multi-pass membrane protein</topology>
    </subcellularLocation>
</comment>
<dbReference type="Proteomes" id="UP001589776">
    <property type="component" value="Unassembled WGS sequence"/>
</dbReference>
<dbReference type="CDD" id="cd06225">
    <property type="entry name" value="HAMP"/>
    <property type="match status" value="1"/>
</dbReference>
<evidence type="ECO:0000256" key="10">
    <source>
        <dbReference type="ARBA" id="ARBA00022840"/>
    </source>
</evidence>
<evidence type="ECO:0000256" key="13">
    <source>
        <dbReference type="ARBA" id="ARBA00023136"/>
    </source>
</evidence>
<comment type="catalytic activity">
    <reaction evidence="1">
        <text>ATP + protein L-histidine = ADP + protein N-phospho-L-histidine.</text>
        <dbReference type="EC" id="2.7.13.3"/>
    </reaction>
</comment>
<dbReference type="Gene3D" id="3.30.565.10">
    <property type="entry name" value="Histidine kinase-like ATPase, C-terminal domain"/>
    <property type="match status" value="1"/>
</dbReference>
<evidence type="ECO:0000256" key="14">
    <source>
        <dbReference type="SAM" id="Coils"/>
    </source>
</evidence>
<feature type="domain" description="HAMP" evidence="17">
    <location>
        <begin position="163"/>
        <end position="215"/>
    </location>
</feature>
<keyword evidence="10 18" id="KW-0067">ATP-binding</keyword>
<dbReference type="Pfam" id="PF00672">
    <property type="entry name" value="HAMP"/>
    <property type="match status" value="1"/>
</dbReference>
<feature type="transmembrane region" description="Helical" evidence="15">
    <location>
        <begin position="138"/>
        <end position="157"/>
    </location>
</feature>
<dbReference type="Pfam" id="PF02518">
    <property type="entry name" value="HATPase_c"/>
    <property type="match status" value="1"/>
</dbReference>
<evidence type="ECO:0000256" key="1">
    <source>
        <dbReference type="ARBA" id="ARBA00000085"/>
    </source>
</evidence>
<keyword evidence="6" id="KW-0808">Transferase</keyword>
<name>A0ABV6DEC5_9BACL</name>
<keyword evidence="8" id="KW-0547">Nucleotide-binding</keyword>
<keyword evidence="19" id="KW-1185">Reference proteome</keyword>
<feature type="transmembrane region" description="Helical" evidence="15">
    <location>
        <begin position="12"/>
        <end position="33"/>
    </location>
</feature>
<evidence type="ECO:0000256" key="11">
    <source>
        <dbReference type="ARBA" id="ARBA00022989"/>
    </source>
</evidence>
<evidence type="ECO:0000313" key="18">
    <source>
        <dbReference type="EMBL" id="MFC0211003.1"/>
    </source>
</evidence>
<dbReference type="CDD" id="cd00075">
    <property type="entry name" value="HATPase"/>
    <property type="match status" value="1"/>
</dbReference>
<sequence length="445" mass="51009">MNRERRLFTTLTRTYTLFGLTIILIQATFGFFIKDLVTMGRAPELSAGTLVRSDYENLPYEDVRAAGGTIRILDENGRVMMVKGLEEGGPDAYSETELLQLLEDREDSPYRHTFATFRTEAGQTYTLLVTMPKQGNYVLIYIHAALLLMFFVCVYLFSRWTAKRITGPIEQIVSAIRRMKDGQYHERLNYRSDYEFAQIQEHFNRMAATLERTEREKMEIEEVKQRVLLDLSHDLKTPVTTIQGYAKALQLGMADSPEKLKEYIDIIHNKSRIVASLIEDMFQLAALESPVYPFASEAGDLTELLRRIAIEYYDIFKHRGFHLDIQIPDGPIDIRMNAKLLHRAVANLLTNALQHNPEGTTVILQLEETNRFARMKVCDDGKGIPEELKETLFQPFIRGEPSRRSGDGTGLGLAIAHRAIVLHEGTLRLHETERYTVFEIVLPKC</sequence>
<dbReference type="InterPro" id="IPR036097">
    <property type="entry name" value="HisK_dim/P_sf"/>
</dbReference>
<dbReference type="InterPro" id="IPR036890">
    <property type="entry name" value="HATPase_C_sf"/>
</dbReference>
<keyword evidence="7 15" id="KW-0812">Transmembrane</keyword>
<dbReference type="CDD" id="cd00082">
    <property type="entry name" value="HisKA"/>
    <property type="match status" value="1"/>
</dbReference>
<keyword evidence="14" id="KW-0175">Coiled coil</keyword>
<evidence type="ECO:0000256" key="2">
    <source>
        <dbReference type="ARBA" id="ARBA00004651"/>
    </source>
</evidence>
<dbReference type="SMART" id="SM00387">
    <property type="entry name" value="HATPase_c"/>
    <property type="match status" value="1"/>
</dbReference>
<evidence type="ECO:0000256" key="8">
    <source>
        <dbReference type="ARBA" id="ARBA00022741"/>
    </source>
</evidence>
<dbReference type="SMART" id="SM00388">
    <property type="entry name" value="HisKA"/>
    <property type="match status" value="1"/>
</dbReference>
<evidence type="ECO:0000256" key="9">
    <source>
        <dbReference type="ARBA" id="ARBA00022777"/>
    </source>
</evidence>
<dbReference type="SMART" id="SM00304">
    <property type="entry name" value="HAMP"/>
    <property type="match status" value="1"/>
</dbReference>
<gene>
    <name evidence="18" type="ORF">ACFFK0_00840</name>
</gene>
<keyword evidence="12" id="KW-0902">Two-component regulatory system</keyword>
<keyword evidence="11 15" id="KW-1133">Transmembrane helix</keyword>
<dbReference type="SUPFAM" id="SSF55874">
    <property type="entry name" value="ATPase domain of HSP90 chaperone/DNA topoisomerase II/histidine kinase"/>
    <property type="match status" value="1"/>
</dbReference>
<dbReference type="InterPro" id="IPR003660">
    <property type="entry name" value="HAMP_dom"/>
</dbReference>
<dbReference type="InterPro" id="IPR003661">
    <property type="entry name" value="HisK_dim/P_dom"/>
</dbReference>
<organism evidence="18 19">
    <name type="scientific">Paenibacillus chartarius</name>
    <dbReference type="NCBI Taxonomy" id="747481"/>
    <lineage>
        <taxon>Bacteria</taxon>
        <taxon>Bacillati</taxon>
        <taxon>Bacillota</taxon>
        <taxon>Bacilli</taxon>
        <taxon>Bacillales</taxon>
        <taxon>Paenibacillaceae</taxon>
        <taxon>Paenibacillus</taxon>
    </lineage>
</organism>
<evidence type="ECO:0000256" key="6">
    <source>
        <dbReference type="ARBA" id="ARBA00022679"/>
    </source>
</evidence>
<evidence type="ECO:0000256" key="12">
    <source>
        <dbReference type="ARBA" id="ARBA00023012"/>
    </source>
</evidence>
<evidence type="ECO:0000256" key="3">
    <source>
        <dbReference type="ARBA" id="ARBA00012438"/>
    </source>
</evidence>
<accession>A0ABV6DEC5</accession>
<feature type="domain" description="Histidine kinase" evidence="16">
    <location>
        <begin position="230"/>
        <end position="445"/>
    </location>
</feature>
<comment type="caution">
    <text evidence="18">The sequence shown here is derived from an EMBL/GenBank/DDBJ whole genome shotgun (WGS) entry which is preliminary data.</text>
</comment>
<dbReference type="PROSITE" id="PS50885">
    <property type="entry name" value="HAMP"/>
    <property type="match status" value="1"/>
</dbReference>
<dbReference type="Gene3D" id="1.10.287.130">
    <property type="match status" value="1"/>
</dbReference>
<evidence type="ECO:0000256" key="15">
    <source>
        <dbReference type="SAM" id="Phobius"/>
    </source>
</evidence>
<dbReference type="PANTHER" id="PTHR45528:SF1">
    <property type="entry name" value="SENSOR HISTIDINE KINASE CPXA"/>
    <property type="match status" value="1"/>
</dbReference>
<dbReference type="EC" id="2.7.13.3" evidence="3"/>
<dbReference type="InterPro" id="IPR003594">
    <property type="entry name" value="HATPase_dom"/>
</dbReference>
<dbReference type="EMBL" id="JBHLWN010000008">
    <property type="protein sequence ID" value="MFC0211003.1"/>
    <property type="molecule type" value="Genomic_DNA"/>
</dbReference>
<dbReference type="InterPro" id="IPR005467">
    <property type="entry name" value="His_kinase_dom"/>
</dbReference>
<evidence type="ECO:0000256" key="5">
    <source>
        <dbReference type="ARBA" id="ARBA00022553"/>
    </source>
</evidence>
<dbReference type="Pfam" id="PF00512">
    <property type="entry name" value="HisKA"/>
    <property type="match status" value="1"/>
</dbReference>
<keyword evidence="4" id="KW-1003">Cell membrane</keyword>
<evidence type="ECO:0000256" key="7">
    <source>
        <dbReference type="ARBA" id="ARBA00022692"/>
    </source>
</evidence>
<reference evidence="18 19" key="1">
    <citation type="submission" date="2024-09" db="EMBL/GenBank/DDBJ databases">
        <authorList>
            <person name="Sun Q."/>
            <person name="Mori K."/>
        </authorList>
    </citation>
    <scope>NUCLEOTIDE SEQUENCE [LARGE SCALE GENOMIC DNA]</scope>
    <source>
        <strain evidence="18 19">CCM 7759</strain>
    </source>
</reference>
<feature type="coiled-coil region" evidence="14">
    <location>
        <begin position="203"/>
        <end position="230"/>
    </location>
</feature>
<evidence type="ECO:0000313" key="19">
    <source>
        <dbReference type="Proteomes" id="UP001589776"/>
    </source>
</evidence>
<dbReference type="Gene3D" id="6.10.340.10">
    <property type="match status" value="1"/>
</dbReference>
<keyword evidence="9" id="KW-0418">Kinase</keyword>
<evidence type="ECO:0000256" key="4">
    <source>
        <dbReference type="ARBA" id="ARBA00022475"/>
    </source>
</evidence>
<dbReference type="RefSeq" id="WP_377467672.1">
    <property type="nucleotide sequence ID" value="NZ_JBHLWN010000008.1"/>
</dbReference>
<dbReference type="InterPro" id="IPR050398">
    <property type="entry name" value="HssS/ArlS-like"/>
</dbReference>
<dbReference type="SUPFAM" id="SSF158472">
    <property type="entry name" value="HAMP domain-like"/>
    <property type="match status" value="1"/>
</dbReference>
<dbReference type="PROSITE" id="PS50109">
    <property type="entry name" value="HIS_KIN"/>
    <property type="match status" value="1"/>
</dbReference>
<dbReference type="GO" id="GO:0005524">
    <property type="term" value="F:ATP binding"/>
    <property type="evidence" value="ECO:0007669"/>
    <property type="project" value="UniProtKB-KW"/>
</dbReference>
<dbReference type="PRINTS" id="PR00344">
    <property type="entry name" value="BCTRLSENSOR"/>
</dbReference>
<evidence type="ECO:0000259" key="16">
    <source>
        <dbReference type="PROSITE" id="PS50109"/>
    </source>
</evidence>
<keyword evidence="13 15" id="KW-0472">Membrane</keyword>
<keyword evidence="5" id="KW-0597">Phosphoprotein</keyword>
<dbReference type="PANTHER" id="PTHR45528">
    <property type="entry name" value="SENSOR HISTIDINE KINASE CPXA"/>
    <property type="match status" value="1"/>
</dbReference>
<evidence type="ECO:0000259" key="17">
    <source>
        <dbReference type="PROSITE" id="PS50885"/>
    </source>
</evidence>
<proteinExistence type="predicted"/>
<protein>
    <recommendedName>
        <fullName evidence="3">histidine kinase</fullName>
        <ecNumber evidence="3">2.7.13.3</ecNumber>
    </recommendedName>
</protein>